<dbReference type="EMBL" id="LAZR01053377">
    <property type="protein sequence ID" value="KKK80880.1"/>
    <property type="molecule type" value="Genomic_DNA"/>
</dbReference>
<dbReference type="AlphaFoldDB" id="A0A0F8Z4G8"/>
<sequence>MAKRMLVVFPPGGLDKKASHRQSKPFATVDCLNVRPTETIDNRTRGGCRPGLESPFTGDPGQSFRFLAPMVLASEEDGAPLSSTMLVISANGNIYSESVSLGTMNQVTTDLTVRDDVLLSAAQNGQKLYIADYGDLRASGTNGVVSGATLDSATYADWTTLGILTDDDVCVISAPEDSAGTFEISSVASGAITLTSSPGDNTDCTFRIERAP</sequence>
<protein>
    <submittedName>
        <fullName evidence="1">Uncharacterized protein</fullName>
    </submittedName>
</protein>
<gene>
    <name evidence="1" type="ORF">LCGC14_2819080</name>
</gene>
<evidence type="ECO:0000313" key="1">
    <source>
        <dbReference type="EMBL" id="KKK80880.1"/>
    </source>
</evidence>
<accession>A0A0F8Z4G8</accession>
<reference evidence="1" key="1">
    <citation type="journal article" date="2015" name="Nature">
        <title>Complex archaea that bridge the gap between prokaryotes and eukaryotes.</title>
        <authorList>
            <person name="Spang A."/>
            <person name="Saw J.H."/>
            <person name="Jorgensen S.L."/>
            <person name="Zaremba-Niedzwiedzka K."/>
            <person name="Martijn J."/>
            <person name="Lind A.E."/>
            <person name="van Eijk R."/>
            <person name="Schleper C."/>
            <person name="Guy L."/>
            <person name="Ettema T.J."/>
        </authorList>
    </citation>
    <scope>NUCLEOTIDE SEQUENCE</scope>
</reference>
<feature type="non-terminal residue" evidence="1">
    <location>
        <position position="212"/>
    </location>
</feature>
<comment type="caution">
    <text evidence="1">The sequence shown here is derived from an EMBL/GenBank/DDBJ whole genome shotgun (WGS) entry which is preliminary data.</text>
</comment>
<organism evidence="1">
    <name type="scientific">marine sediment metagenome</name>
    <dbReference type="NCBI Taxonomy" id="412755"/>
    <lineage>
        <taxon>unclassified sequences</taxon>
        <taxon>metagenomes</taxon>
        <taxon>ecological metagenomes</taxon>
    </lineage>
</organism>
<name>A0A0F8Z4G8_9ZZZZ</name>
<proteinExistence type="predicted"/>